<protein>
    <recommendedName>
        <fullName evidence="3">Cytochrome P450</fullName>
    </recommendedName>
</protein>
<evidence type="ECO:0000313" key="1">
    <source>
        <dbReference type="EMBL" id="KZV86959.1"/>
    </source>
</evidence>
<keyword evidence="2" id="KW-1185">Reference proteome</keyword>
<gene>
    <name evidence="1" type="ORF">EXIGLDRAFT_652624</name>
</gene>
<dbReference type="SUPFAM" id="SSF48264">
    <property type="entry name" value="Cytochrome P450"/>
    <property type="match status" value="1"/>
</dbReference>
<sequence>MPFGIGAANCLGKHLATMSMKMVFAAIVLNFDITPASETNDKSMRIREAFSIFPASGKISLVFTPV</sequence>
<dbReference type="GO" id="GO:0016705">
    <property type="term" value="F:oxidoreductase activity, acting on paired donors, with incorporation or reduction of molecular oxygen"/>
    <property type="evidence" value="ECO:0007669"/>
    <property type="project" value="InterPro"/>
</dbReference>
<dbReference type="InterPro" id="IPR036396">
    <property type="entry name" value="Cyt_P450_sf"/>
</dbReference>
<accession>A0A165ZYW8</accession>
<name>A0A165ZYW8_EXIGL</name>
<dbReference type="EMBL" id="KV426139">
    <property type="protein sequence ID" value="KZV86959.1"/>
    <property type="molecule type" value="Genomic_DNA"/>
</dbReference>
<dbReference type="InterPro" id="IPR001128">
    <property type="entry name" value="Cyt_P450"/>
</dbReference>
<dbReference type="OrthoDB" id="3945418at2759"/>
<dbReference type="GO" id="GO:0004497">
    <property type="term" value="F:monooxygenase activity"/>
    <property type="evidence" value="ECO:0007669"/>
    <property type="project" value="InterPro"/>
</dbReference>
<organism evidence="1 2">
    <name type="scientific">Exidia glandulosa HHB12029</name>
    <dbReference type="NCBI Taxonomy" id="1314781"/>
    <lineage>
        <taxon>Eukaryota</taxon>
        <taxon>Fungi</taxon>
        <taxon>Dikarya</taxon>
        <taxon>Basidiomycota</taxon>
        <taxon>Agaricomycotina</taxon>
        <taxon>Agaricomycetes</taxon>
        <taxon>Auriculariales</taxon>
        <taxon>Exidiaceae</taxon>
        <taxon>Exidia</taxon>
    </lineage>
</organism>
<dbReference type="Proteomes" id="UP000077266">
    <property type="component" value="Unassembled WGS sequence"/>
</dbReference>
<dbReference type="AlphaFoldDB" id="A0A165ZYW8"/>
<dbReference type="STRING" id="1314781.A0A165ZYW8"/>
<proteinExistence type="predicted"/>
<dbReference type="GO" id="GO:0020037">
    <property type="term" value="F:heme binding"/>
    <property type="evidence" value="ECO:0007669"/>
    <property type="project" value="InterPro"/>
</dbReference>
<dbReference type="InParanoid" id="A0A165ZYW8"/>
<evidence type="ECO:0000313" key="2">
    <source>
        <dbReference type="Proteomes" id="UP000077266"/>
    </source>
</evidence>
<reference evidence="1 2" key="1">
    <citation type="journal article" date="2016" name="Mol. Biol. Evol.">
        <title>Comparative Genomics of Early-Diverging Mushroom-Forming Fungi Provides Insights into the Origins of Lignocellulose Decay Capabilities.</title>
        <authorList>
            <person name="Nagy L.G."/>
            <person name="Riley R."/>
            <person name="Tritt A."/>
            <person name="Adam C."/>
            <person name="Daum C."/>
            <person name="Floudas D."/>
            <person name="Sun H."/>
            <person name="Yadav J.S."/>
            <person name="Pangilinan J."/>
            <person name="Larsson K.H."/>
            <person name="Matsuura K."/>
            <person name="Barry K."/>
            <person name="Labutti K."/>
            <person name="Kuo R."/>
            <person name="Ohm R.A."/>
            <person name="Bhattacharya S.S."/>
            <person name="Shirouzu T."/>
            <person name="Yoshinaga Y."/>
            <person name="Martin F.M."/>
            <person name="Grigoriev I.V."/>
            <person name="Hibbett D.S."/>
        </authorList>
    </citation>
    <scope>NUCLEOTIDE SEQUENCE [LARGE SCALE GENOMIC DNA]</scope>
    <source>
        <strain evidence="1 2">HHB12029</strain>
    </source>
</reference>
<dbReference type="Gene3D" id="1.10.630.10">
    <property type="entry name" value="Cytochrome P450"/>
    <property type="match status" value="1"/>
</dbReference>
<dbReference type="Pfam" id="PF00067">
    <property type="entry name" value="p450"/>
    <property type="match status" value="1"/>
</dbReference>
<dbReference type="GO" id="GO:0005506">
    <property type="term" value="F:iron ion binding"/>
    <property type="evidence" value="ECO:0007669"/>
    <property type="project" value="InterPro"/>
</dbReference>
<evidence type="ECO:0008006" key="3">
    <source>
        <dbReference type="Google" id="ProtNLM"/>
    </source>
</evidence>